<dbReference type="InterPro" id="IPR007172">
    <property type="entry name" value="DUF374"/>
</dbReference>
<dbReference type="AlphaFoldDB" id="A0A126UY16"/>
<evidence type="ECO:0000259" key="1">
    <source>
        <dbReference type="Pfam" id="PF04028"/>
    </source>
</evidence>
<gene>
    <name evidence="2" type="ORF">RC74_06445</name>
</gene>
<feature type="domain" description="DUF374" evidence="1">
    <location>
        <begin position="78"/>
        <end position="141"/>
    </location>
</feature>
<protein>
    <recommendedName>
        <fullName evidence="1">DUF374 domain-containing protein</fullName>
    </recommendedName>
</protein>
<keyword evidence="3" id="KW-1185">Reference proteome</keyword>
<proteinExistence type="predicted"/>
<name>A0A126UY16_9RHOB</name>
<evidence type="ECO:0000313" key="3">
    <source>
        <dbReference type="Proteomes" id="UP000070371"/>
    </source>
</evidence>
<evidence type="ECO:0000313" key="2">
    <source>
        <dbReference type="EMBL" id="AML50961.1"/>
    </source>
</evidence>
<dbReference type="Proteomes" id="UP000070371">
    <property type="component" value="Chromosome"/>
</dbReference>
<accession>A0A126UY16</accession>
<sequence length="241" mass="27088">MSGKKKQSLGKKIANSRVFNRIVAKVLANYVRFVWLTTRWESEGFEDMRAALKNGPIIVVLWHQRLLMAPYLFDLKAGRICSLTSEAKGGRMAGLVQTEFGFETIAMPKGEGGFSMSREVLRKMREGVSVGIAVDGTTGPARVAKTAPLLWARATGCPIFVAAFATKRHKIFGASWDQAMVAWPFNKGVRYCERWPHDVPRKVSEVEMERLRLQLEISLDEITERVDAKLGINVPRTRPHD</sequence>
<dbReference type="EMBL" id="CP014327">
    <property type="protein sequence ID" value="AML50961.1"/>
    <property type="molecule type" value="Genomic_DNA"/>
</dbReference>
<dbReference type="OrthoDB" id="9810508at2"/>
<dbReference type="RefSeq" id="WP_039000325.1">
    <property type="nucleotide sequence ID" value="NZ_CP014327.1"/>
</dbReference>
<dbReference type="Pfam" id="PF04028">
    <property type="entry name" value="DUF374"/>
    <property type="match status" value="1"/>
</dbReference>
<reference evidence="2 3" key="1">
    <citation type="submission" date="2016-02" db="EMBL/GenBank/DDBJ databases">
        <title>Complete genome sequence of Halocynthiibacter arcticus PAMC 20958t from arctic marine sediment.</title>
        <authorList>
            <person name="Lee Y.M."/>
            <person name="Baek K."/>
            <person name="Lee H.K."/>
            <person name="Shin S.C."/>
        </authorList>
    </citation>
    <scope>NUCLEOTIDE SEQUENCE [LARGE SCALE GENOMIC DNA]</scope>
    <source>
        <strain evidence="2">PAMC 20958</strain>
    </source>
</reference>
<dbReference type="KEGG" id="hat:RC74_06445"/>
<dbReference type="STRING" id="1579316.RC74_06445"/>
<organism evidence="2 3">
    <name type="scientific">Falsihalocynthiibacter arcticus</name>
    <dbReference type="NCBI Taxonomy" id="1579316"/>
    <lineage>
        <taxon>Bacteria</taxon>
        <taxon>Pseudomonadati</taxon>
        <taxon>Pseudomonadota</taxon>
        <taxon>Alphaproteobacteria</taxon>
        <taxon>Rhodobacterales</taxon>
        <taxon>Roseobacteraceae</taxon>
        <taxon>Falsihalocynthiibacter</taxon>
    </lineage>
</organism>